<dbReference type="NCBIfam" id="TIGR02937">
    <property type="entry name" value="sigma70-ECF"/>
    <property type="match status" value="1"/>
</dbReference>
<name>A0A518K2Y9_9BACT</name>
<dbReference type="Gene3D" id="1.10.1740.10">
    <property type="match status" value="1"/>
</dbReference>
<dbReference type="KEGG" id="bmei:Spa11_02860"/>
<dbReference type="GO" id="GO:0006352">
    <property type="term" value="P:DNA-templated transcription initiation"/>
    <property type="evidence" value="ECO:0007669"/>
    <property type="project" value="InterPro"/>
</dbReference>
<keyword evidence="4" id="KW-0804">Transcription</keyword>
<evidence type="ECO:0000313" key="7">
    <source>
        <dbReference type="EMBL" id="QDV72115.1"/>
    </source>
</evidence>
<sequence length="182" mass="20584">MTLDPNESAESEADRQDRFVRLLSKHSSALYGYVLALTANRHDADDVFQETNVVLLRKWEQFEFGTDFLAWSCAIARYKTLSHLSRSRRQHALDPQLIEALSEKALDAARSADQRRDALLECIGKLGASQSRIVQSRYYHQYSVKEIAENLGMSSARVYRSLASIHRSLHECVQRNLGGVGG</sequence>
<feature type="domain" description="RNA polymerase sigma factor 70 region 4 type 2" evidence="6">
    <location>
        <begin position="117"/>
        <end position="162"/>
    </location>
</feature>
<dbReference type="SUPFAM" id="SSF88946">
    <property type="entry name" value="Sigma2 domain of RNA polymerase sigma factors"/>
    <property type="match status" value="1"/>
</dbReference>
<evidence type="ECO:0000313" key="8">
    <source>
        <dbReference type="Proteomes" id="UP000316426"/>
    </source>
</evidence>
<evidence type="ECO:0000256" key="2">
    <source>
        <dbReference type="ARBA" id="ARBA00023015"/>
    </source>
</evidence>
<evidence type="ECO:0000259" key="6">
    <source>
        <dbReference type="Pfam" id="PF08281"/>
    </source>
</evidence>
<feature type="domain" description="RNA polymerase sigma-70 region 2" evidence="5">
    <location>
        <begin position="23"/>
        <end position="89"/>
    </location>
</feature>
<dbReference type="Proteomes" id="UP000316426">
    <property type="component" value="Chromosome"/>
</dbReference>
<dbReference type="PANTHER" id="PTHR43133">
    <property type="entry name" value="RNA POLYMERASE ECF-TYPE SIGMA FACTO"/>
    <property type="match status" value="1"/>
</dbReference>
<evidence type="ECO:0000256" key="1">
    <source>
        <dbReference type="ARBA" id="ARBA00010641"/>
    </source>
</evidence>
<proteinExistence type="inferred from homology"/>
<evidence type="ECO:0000256" key="4">
    <source>
        <dbReference type="ARBA" id="ARBA00023163"/>
    </source>
</evidence>
<dbReference type="InterPro" id="IPR013249">
    <property type="entry name" value="RNA_pol_sigma70_r4_t2"/>
</dbReference>
<dbReference type="AlphaFoldDB" id="A0A518K2Y9"/>
<dbReference type="InterPro" id="IPR014284">
    <property type="entry name" value="RNA_pol_sigma-70_dom"/>
</dbReference>
<keyword evidence="2" id="KW-0805">Transcription regulation</keyword>
<protein>
    <submittedName>
        <fullName evidence="7">ECF RNA polymerase sigma factor SigL</fullName>
    </submittedName>
</protein>
<dbReference type="InterPro" id="IPR014331">
    <property type="entry name" value="RNA_pol_sigma70_ECF_RHOBA"/>
</dbReference>
<dbReference type="Pfam" id="PF08281">
    <property type="entry name" value="Sigma70_r4_2"/>
    <property type="match status" value="1"/>
</dbReference>
<dbReference type="InterPro" id="IPR013325">
    <property type="entry name" value="RNA_pol_sigma_r2"/>
</dbReference>
<accession>A0A518K2Y9</accession>
<organism evidence="7 8">
    <name type="scientific">Botrimarina mediterranea</name>
    <dbReference type="NCBI Taxonomy" id="2528022"/>
    <lineage>
        <taxon>Bacteria</taxon>
        <taxon>Pseudomonadati</taxon>
        <taxon>Planctomycetota</taxon>
        <taxon>Planctomycetia</taxon>
        <taxon>Pirellulales</taxon>
        <taxon>Lacipirellulaceae</taxon>
        <taxon>Botrimarina</taxon>
    </lineage>
</organism>
<gene>
    <name evidence="7" type="primary">sigL_1</name>
    <name evidence="7" type="ORF">Spa11_02860</name>
</gene>
<comment type="similarity">
    <text evidence="1">Belongs to the sigma-70 factor family. ECF subfamily.</text>
</comment>
<evidence type="ECO:0000256" key="3">
    <source>
        <dbReference type="ARBA" id="ARBA00023082"/>
    </source>
</evidence>
<dbReference type="SUPFAM" id="SSF88659">
    <property type="entry name" value="Sigma3 and sigma4 domains of RNA polymerase sigma factors"/>
    <property type="match status" value="1"/>
</dbReference>
<reference evidence="7 8" key="1">
    <citation type="submission" date="2019-02" db="EMBL/GenBank/DDBJ databases">
        <title>Deep-cultivation of Planctomycetes and their phenomic and genomic characterization uncovers novel biology.</title>
        <authorList>
            <person name="Wiegand S."/>
            <person name="Jogler M."/>
            <person name="Boedeker C."/>
            <person name="Pinto D."/>
            <person name="Vollmers J."/>
            <person name="Rivas-Marin E."/>
            <person name="Kohn T."/>
            <person name="Peeters S.H."/>
            <person name="Heuer A."/>
            <person name="Rast P."/>
            <person name="Oberbeckmann S."/>
            <person name="Bunk B."/>
            <person name="Jeske O."/>
            <person name="Meyerdierks A."/>
            <person name="Storesund J.E."/>
            <person name="Kallscheuer N."/>
            <person name="Luecker S."/>
            <person name="Lage O.M."/>
            <person name="Pohl T."/>
            <person name="Merkel B.J."/>
            <person name="Hornburger P."/>
            <person name="Mueller R.-W."/>
            <person name="Bruemmer F."/>
            <person name="Labrenz M."/>
            <person name="Spormann A.M."/>
            <person name="Op den Camp H."/>
            <person name="Overmann J."/>
            <person name="Amann R."/>
            <person name="Jetten M.S.M."/>
            <person name="Mascher T."/>
            <person name="Medema M.H."/>
            <person name="Devos D.P."/>
            <person name="Kaster A.-K."/>
            <person name="Ovreas L."/>
            <person name="Rohde M."/>
            <person name="Galperin M.Y."/>
            <person name="Jogler C."/>
        </authorList>
    </citation>
    <scope>NUCLEOTIDE SEQUENCE [LARGE SCALE GENOMIC DNA]</scope>
    <source>
        <strain evidence="7 8">Spa11</strain>
    </source>
</reference>
<dbReference type="GO" id="GO:0003677">
    <property type="term" value="F:DNA binding"/>
    <property type="evidence" value="ECO:0007669"/>
    <property type="project" value="InterPro"/>
</dbReference>
<evidence type="ECO:0000259" key="5">
    <source>
        <dbReference type="Pfam" id="PF04542"/>
    </source>
</evidence>
<dbReference type="Gene3D" id="1.10.10.10">
    <property type="entry name" value="Winged helix-like DNA-binding domain superfamily/Winged helix DNA-binding domain"/>
    <property type="match status" value="1"/>
</dbReference>
<dbReference type="Pfam" id="PF04542">
    <property type="entry name" value="Sigma70_r2"/>
    <property type="match status" value="1"/>
</dbReference>
<dbReference type="InterPro" id="IPR007627">
    <property type="entry name" value="RNA_pol_sigma70_r2"/>
</dbReference>
<dbReference type="EMBL" id="CP036349">
    <property type="protein sequence ID" value="QDV72115.1"/>
    <property type="molecule type" value="Genomic_DNA"/>
</dbReference>
<keyword evidence="3" id="KW-0731">Sigma factor</keyword>
<dbReference type="InterPro" id="IPR013324">
    <property type="entry name" value="RNA_pol_sigma_r3/r4-like"/>
</dbReference>
<dbReference type="InterPro" id="IPR036388">
    <property type="entry name" value="WH-like_DNA-bd_sf"/>
</dbReference>
<dbReference type="InterPro" id="IPR039425">
    <property type="entry name" value="RNA_pol_sigma-70-like"/>
</dbReference>
<dbReference type="GO" id="GO:0016987">
    <property type="term" value="F:sigma factor activity"/>
    <property type="evidence" value="ECO:0007669"/>
    <property type="project" value="UniProtKB-KW"/>
</dbReference>
<dbReference type="NCBIfam" id="TIGR02989">
    <property type="entry name" value="Sig-70_gvs1"/>
    <property type="match status" value="1"/>
</dbReference>
<keyword evidence="8" id="KW-1185">Reference proteome</keyword>
<dbReference type="PANTHER" id="PTHR43133:SF51">
    <property type="entry name" value="RNA POLYMERASE SIGMA FACTOR"/>
    <property type="match status" value="1"/>
</dbReference>